<sequence>MPGVLSRLAAPAALLWAFNLPFTYADQTTKFTTDLQSETWNGWGVSLAWWANIFGDREDLADVVFTRDSTYWSPNSTTLPGLGLNILRYNAGACSWNKINDTVKMVASANIPAAKQIEGYWLDGLSTDPTSSSWNWTVDANQRTMMLNAQTRGADTFELFSNSPMWWQLSNLNPSGASGGGINLPASQYQNHAIYLSSIAKYSQDNWGLTFTSIEAFNEPASDWWVSTGTQEGCHFDASSQASLIPILHQEMQARGLDQTIIAASDENSFDVALDSWDTITESTEKSYVGRVNTHGYQGLSGPRSDLRAAATEAGQLLWDSEYGDSDGTGATMVQVIMADITTLQPNAWVYWQIIDGGGWGLIDGDITTNTLNGATTKYYMLAQFTRHIRSGMRILNGTSSNVVSAIDEESGTLVIVAANWDDDQEFNFDLTAFSKVPADGTKVSSWLTDTAGDNLYATGDSVTIEKGIISLSIAKDTVQTFEISGVTV</sequence>
<organism evidence="3 4">
    <name type="scientific">Penicillium angulare</name>
    <dbReference type="NCBI Taxonomy" id="116970"/>
    <lineage>
        <taxon>Eukaryota</taxon>
        <taxon>Fungi</taxon>
        <taxon>Dikarya</taxon>
        <taxon>Ascomycota</taxon>
        <taxon>Pezizomycotina</taxon>
        <taxon>Eurotiomycetes</taxon>
        <taxon>Eurotiomycetidae</taxon>
        <taxon>Eurotiales</taxon>
        <taxon>Aspergillaceae</taxon>
        <taxon>Penicillium</taxon>
    </lineage>
</organism>
<reference evidence="3" key="1">
    <citation type="submission" date="2022-11" db="EMBL/GenBank/DDBJ databases">
        <authorList>
            <person name="Petersen C."/>
        </authorList>
    </citation>
    <scope>NUCLEOTIDE SEQUENCE</scope>
    <source>
        <strain evidence="3">IBT 30069</strain>
    </source>
</reference>
<name>A0A9W9EKW0_9EURO</name>
<dbReference type="InterPro" id="IPR017853">
    <property type="entry name" value="GH"/>
</dbReference>
<accession>A0A9W9EKW0</accession>
<dbReference type="Gene3D" id="2.60.40.1180">
    <property type="entry name" value="Golgi alpha-mannosidase II"/>
    <property type="match status" value="1"/>
</dbReference>
<evidence type="ECO:0000259" key="2">
    <source>
        <dbReference type="Pfam" id="PF14587"/>
    </source>
</evidence>
<keyword evidence="1" id="KW-0732">Signal</keyword>
<evidence type="ECO:0000256" key="1">
    <source>
        <dbReference type="SAM" id="SignalP"/>
    </source>
</evidence>
<dbReference type="GO" id="GO:0004553">
    <property type="term" value="F:hydrolase activity, hydrolyzing O-glycosyl compounds"/>
    <property type="evidence" value="ECO:0007669"/>
    <property type="project" value="InterPro"/>
</dbReference>
<dbReference type="Gene3D" id="3.20.20.80">
    <property type="entry name" value="Glycosidases"/>
    <property type="match status" value="1"/>
</dbReference>
<dbReference type="AlphaFoldDB" id="A0A9W9EKW0"/>
<feature type="signal peptide" evidence="1">
    <location>
        <begin position="1"/>
        <end position="25"/>
    </location>
</feature>
<evidence type="ECO:0000313" key="3">
    <source>
        <dbReference type="EMBL" id="KAJ5083733.1"/>
    </source>
</evidence>
<dbReference type="InterPro" id="IPR039743">
    <property type="entry name" value="6GAL/EXGAL"/>
</dbReference>
<keyword evidence="4" id="KW-1185">Reference proteome</keyword>
<dbReference type="PANTHER" id="PTHR42767:SF1">
    <property type="entry name" value="ENDO-BETA-1,6-GALACTANASE-LIKE DOMAIN-CONTAINING PROTEIN"/>
    <property type="match status" value="1"/>
</dbReference>
<protein>
    <submittedName>
        <fullName evidence="3">Glycoside hydrolase superfamily</fullName>
    </submittedName>
</protein>
<dbReference type="InterPro" id="IPR013780">
    <property type="entry name" value="Glyco_hydro_b"/>
</dbReference>
<evidence type="ECO:0000313" key="4">
    <source>
        <dbReference type="Proteomes" id="UP001149165"/>
    </source>
</evidence>
<dbReference type="PANTHER" id="PTHR42767">
    <property type="entry name" value="ENDO-BETA-1,6-GALACTANASE"/>
    <property type="match status" value="1"/>
</dbReference>
<dbReference type="OrthoDB" id="2012278at2759"/>
<feature type="chain" id="PRO_5040930917" evidence="1">
    <location>
        <begin position="26"/>
        <end position="489"/>
    </location>
</feature>
<gene>
    <name evidence="3" type="ORF">N7456_013160</name>
</gene>
<dbReference type="SUPFAM" id="SSF51445">
    <property type="entry name" value="(Trans)glycosidases"/>
    <property type="match status" value="1"/>
</dbReference>
<feature type="domain" description="Endo-beta-1,6-galactanase-like" evidence="2">
    <location>
        <begin position="38"/>
        <end position="271"/>
    </location>
</feature>
<dbReference type="Pfam" id="PF14587">
    <property type="entry name" value="Glyco_hydr_30_2"/>
    <property type="match status" value="1"/>
</dbReference>
<dbReference type="InterPro" id="IPR039514">
    <property type="entry name" value="6GAL-like"/>
</dbReference>
<dbReference type="EMBL" id="JAPQKH010000008">
    <property type="protein sequence ID" value="KAJ5083733.1"/>
    <property type="molecule type" value="Genomic_DNA"/>
</dbReference>
<reference evidence="3" key="2">
    <citation type="journal article" date="2023" name="IMA Fungus">
        <title>Comparative genomic study of the Penicillium genus elucidates a diverse pangenome and 15 lateral gene transfer events.</title>
        <authorList>
            <person name="Petersen C."/>
            <person name="Sorensen T."/>
            <person name="Nielsen M.R."/>
            <person name="Sondergaard T.E."/>
            <person name="Sorensen J.L."/>
            <person name="Fitzpatrick D.A."/>
            <person name="Frisvad J.C."/>
            <person name="Nielsen K.L."/>
        </authorList>
    </citation>
    <scope>NUCLEOTIDE SEQUENCE</scope>
    <source>
        <strain evidence="3">IBT 30069</strain>
    </source>
</reference>
<comment type="caution">
    <text evidence="3">The sequence shown here is derived from an EMBL/GenBank/DDBJ whole genome shotgun (WGS) entry which is preliminary data.</text>
</comment>
<keyword evidence="3" id="KW-0378">Hydrolase</keyword>
<dbReference type="Proteomes" id="UP001149165">
    <property type="component" value="Unassembled WGS sequence"/>
</dbReference>
<proteinExistence type="predicted"/>